<accession>A0AAE0GDH1</accession>
<dbReference type="EMBL" id="LGRX02007212">
    <property type="protein sequence ID" value="KAK3275466.1"/>
    <property type="molecule type" value="Genomic_DNA"/>
</dbReference>
<name>A0AAE0GDH1_9CHLO</name>
<dbReference type="SUPFAM" id="SSF160631">
    <property type="entry name" value="SMI1/KNR4-like"/>
    <property type="match status" value="1"/>
</dbReference>
<gene>
    <name evidence="2" type="ORF">CYMTET_16409</name>
</gene>
<dbReference type="InterPro" id="IPR037883">
    <property type="entry name" value="Knr4/Smi1-like_sf"/>
</dbReference>
<dbReference type="Pfam" id="PF09346">
    <property type="entry name" value="SMI1_KNR4"/>
    <property type="match status" value="1"/>
</dbReference>
<dbReference type="Gene3D" id="1.20.1280.50">
    <property type="match status" value="1"/>
</dbReference>
<proteinExistence type="predicted"/>
<dbReference type="InterPro" id="IPR036047">
    <property type="entry name" value="F-box-like_dom_sf"/>
</dbReference>
<organism evidence="2 3">
    <name type="scientific">Cymbomonas tetramitiformis</name>
    <dbReference type="NCBI Taxonomy" id="36881"/>
    <lineage>
        <taxon>Eukaryota</taxon>
        <taxon>Viridiplantae</taxon>
        <taxon>Chlorophyta</taxon>
        <taxon>Pyramimonadophyceae</taxon>
        <taxon>Pyramimonadales</taxon>
        <taxon>Pyramimonadaceae</taxon>
        <taxon>Cymbomonas</taxon>
    </lineage>
</organism>
<dbReference type="SUPFAM" id="SSF81383">
    <property type="entry name" value="F-box domain"/>
    <property type="match status" value="1"/>
</dbReference>
<dbReference type="InterPro" id="IPR001810">
    <property type="entry name" value="F-box_dom"/>
</dbReference>
<dbReference type="PANTHER" id="PTHR47463">
    <property type="entry name" value="F-BOX PROTEIN SKIP16"/>
    <property type="match status" value="1"/>
</dbReference>
<keyword evidence="3" id="KW-1185">Reference proteome</keyword>
<evidence type="ECO:0000313" key="2">
    <source>
        <dbReference type="EMBL" id="KAK3275466.1"/>
    </source>
</evidence>
<dbReference type="PANTHER" id="PTHR47463:SF2">
    <property type="entry name" value="F-BOX PROTEIN SKIP16"/>
    <property type="match status" value="1"/>
</dbReference>
<dbReference type="SMART" id="SM00860">
    <property type="entry name" value="SMI1_KNR4"/>
    <property type="match status" value="1"/>
</dbReference>
<comment type="caution">
    <text evidence="2">The sequence shown here is derived from an EMBL/GenBank/DDBJ whole genome shotgun (WGS) entry which is preliminary data.</text>
</comment>
<evidence type="ECO:0000313" key="3">
    <source>
        <dbReference type="Proteomes" id="UP001190700"/>
    </source>
</evidence>
<dbReference type="Proteomes" id="UP001190700">
    <property type="component" value="Unassembled WGS sequence"/>
</dbReference>
<protein>
    <submittedName>
        <fullName evidence="2">F-box protein skip16</fullName>
    </submittedName>
</protein>
<dbReference type="AlphaFoldDB" id="A0AAE0GDH1"/>
<reference evidence="2 3" key="1">
    <citation type="journal article" date="2015" name="Genome Biol. Evol.">
        <title>Comparative Genomics of a Bacterivorous Green Alga Reveals Evolutionary Causalities and Consequences of Phago-Mixotrophic Mode of Nutrition.</title>
        <authorList>
            <person name="Burns J.A."/>
            <person name="Paasch A."/>
            <person name="Narechania A."/>
            <person name="Kim E."/>
        </authorList>
    </citation>
    <scope>NUCLEOTIDE SEQUENCE [LARGE SCALE GENOMIC DNA]</scope>
    <source>
        <strain evidence="2 3">PLY_AMNH</strain>
    </source>
</reference>
<dbReference type="InterPro" id="IPR018958">
    <property type="entry name" value="Knr4/Smi1-like_dom"/>
</dbReference>
<evidence type="ECO:0000259" key="1">
    <source>
        <dbReference type="SMART" id="SM00860"/>
    </source>
</evidence>
<sequence length="330" mass="37287">MQSPIKVNEAIKVVDNLDQETLCRVFSFLTAKECCIASCVQRSWRVVSSSDVLWRGFAWNKYQLKEPSRTPASTDDSELSFKEAFVAWENEYGKYSEAGVFARAKRCWAELEDWTRAHHEGIHESLGTGASEENLDSAEMALGVTFPPAMRVLYRLHDGQTLSFDEAEDNGRHVPGISIFHGLLGSYAFYDHMVSVRLLPLHRIVRWTAFFKDRRLVPEELMETHILLATSPGFQKRFYLDTSTGQVHVLCRAPHHGGWHRGGSGGSKAALPAIPAADTPGCPRDGFLRWMEEYARRLQSGVYTMAPSLLGLARYERQRASRCFAMLLNL</sequence>
<feature type="domain" description="Knr4/Smi1-like" evidence="1">
    <location>
        <begin position="129"/>
        <end position="293"/>
    </location>
</feature>
<dbReference type="Pfam" id="PF12937">
    <property type="entry name" value="F-box-like"/>
    <property type="match status" value="1"/>
</dbReference>